<accession>A0A1I6PBL6</accession>
<sequence>MTTDANAADAETDSDARSEADSNAEPETDGGTDSNAGSSSTGETVTGTVSLVGSGPGDPELLTVKAKRLLEDADVVLHDKLPGPEIIDTLPDDRREDVGKRAGGERTPQSEINERLVELAREGKDVVRLKGGDSFVFGRGGEEAEYLAERGVPFEVVPGVTSAIAAPAVAGVPVTHRDHASSVSFVTGHEDPTKDDSAVDWDALAATGGTIVVLMGVGRLPDYTAALLEAGTAPETPVALIERGTWPGQRVATGTLETIVDVRDEEEISPPAVTVIGDVAATRETVVEFIENDYETPATGAEE</sequence>
<feature type="compositionally biased region" description="Basic and acidic residues" evidence="8">
    <location>
        <begin position="91"/>
        <end position="104"/>
    </location>
</feature>
<proteinExistence type="inferred from homology"/>
<dbReference type="GO" id="GO:0004851">
    <property type="term" value="F:uroporphyrin-III C-methyltransferase activity"/>
    <property type="evidence" value="ECO:0007669"/>
    <property type="project" value="UniProtKB-EC"/>
</dbReference>
<dbReference type="Gene3D" id="3.40.1010.10">
    <property type="entry name" value="Cobalt-precorrin-4 Transmethylase, Domain 1"/>
    <property type="match status" value="1"/>
</dbReference>
<evidence type="ECO:0000313" key="10">
    <source>
        <dbReference type="EMBL" id="SFS37602.1"/>
    </source>
</evidence>
<dbReference type="OrthoDB" id="24444at2157"/>
<dbReference type="Proteomes" id="UP000199199">
    <property type="component" value="Unassembled WGS sequence"/>
</dbReference>
<dbReference type="GO" id="GO:0032259">
    <property type="term" value="P:methylation"/>
    <property type="evidence" value="ECO:0007669"/>
    <property type="project" value="UniProtKB-KW"/>
</dbReference>
<name>A0A1I6PBL6_9EURY</name>
<dbReference type="InterPro" id="IPR035996">
    <property type="entry name" value="4pyrrol_Methylase_sf"/>
</dbReference>
<dbReference type="NCBIfam" id="TIGR01469">
    <property type="entry name" value="cobA_cysG_Cterm"/>
    <property type="match status" value="1"/>
</dbReference>
<feature type="region of interest" description="Disordered" evidence="8">
    <location>
        <begin position="86"/>
        <end position="108"/>
    </location>
</feature>
<evidence type="ECO:0000256" key="2">
    <source>
        <dbReference type="ARBA" id="ARBA00012162"/>
    </source>
</evidence>
<gene>
    <name evidence="10" type="ORF">SAMN04488556_0452</name>
</gene>
<dbReference type="Pfam" id="PF00590">
    <property type="entry name" value="TP_methylase"/>
    <property type="match status" value="1"/>
</dbReference>
<dbReference type="NCBIfam" id="NF004790">
    <property type="entry name" value="PRK06136.1"/>
    <property type="match status" value="1"/>
</dbReference>
<evidence type="ECO:0000259" key="9">
    <source>
        <dbReference type="Pfam" id="PF00590"/>
    </source>
</evidence>
<evidence type="ECO:0000256" key="1">
    <source>
        <dbReference type="ARBA" id="ARBA00011738"/>
    </source>
</evidence>
<dbReference type="InterPro" id="IPR050161">
    <property type="entry name" value="Siro_Cobalamin_biosynth"/>
</dbReference>
<evidence type="ECO:0000256" key="7">
    <source>
        <dbReference type="RuleBase" id="RU003960"/>
    </source>
</evidence>
<evidence type="ECO:0000256" key="3">
    <source>
        <dbReference type="ARBA" id="ARBA00022603"/>
    </source>
</evidence>
<evidence type="ECO:0000256" key="4">
    <source>
        <dbReference type="ARBA" id="ARBA00022679"/>
    </source>
</evidence>
<keyword evidence="6" id="KW-0627">Porphyrin biosynthesis</keyword>
<evidence type="ECO:0000256" key="8">
    <source>
        <dbReference type="SAM" id="MobiDB-lite"/>
    </source>
</evidence>
<reference evidence="11" key="1">
    <citation type="submission" date="2016-10" db="EMBL/GenBank/DDBJ databases">
        <authorList>
            <person name="Varghese N."/>
            <person name="Submissions S."/>
        </authorList>
    </citation>
    <scope>NUCLEOTIDE SEQUENCE [LARGE SCALE GENOMIC DNA]</scope>
    <source>
        <strain evidence="11">DSM 22427</strain>
    </source>
</reference>
<dbReference type="RefSeq" id="WP_092900988.1">
    <property type="nucleotide sequence ID" value="NZ_FOZS01000001.1"/>
</dbReference>
<dbReference type="Gene3D" id="3.30.950.10">
    <property type="entry name" value="Methyltransferase, Cobalt-precorrin-4 Transmethylase, Domain 2"/>
    <property type="match status" value="1"/>
</dbReference>
<dbReference type="CDD" id="cd11642">
    <property type="entry name" value="SUMT"/>
    <property type="match status" value="1"/>
</dbReference>
<dbReference type="FunFam" id="3.30.950.10:FF:000001">
    <property type="entry name" value="Siroheme synthase"/>
    <property type="match status" value="1"/>
</dbReference>
<feature type="region of interest" description="Disordered" evidence="8">
    <location>
        <begin position="1"/>
        <end position="60"/>
    </location>
</feature>
<dbReference type="InterPro" id="IPR000878">
    <property type="entry name" value="4pyrrol_Mease"/>
</dbReference>
<feature type="compositionally biased region" description="Low complexity" evidence="8">
    <location>
        <begin position="37"/>
        <end position="53"/>
    </location>
</feature>
<protein>
    <recommendedName>
        <fullName evidence="2">uroporphyrinogen-III C-methyltransferase</fullName>
        <ecNumber evidence="2">2.1.1.107</ecNumber>
    </recommendedName>
</protein>
<dbReference type="PROSITE" id="PS00840">
    <property type="entry name" value="SUMT_2"/>
    <property type="match status" value="1"/>
</dbReference>
<dbReference type="InterPro" id="IPR003043">
    <property type="entry name" value="Uropor_MeTrfase_CS"/>
</dbReference>
<dbReference type="InterPro" id="IPR006366">
    <property type="entry name" value="CobA/CysG_C"/>
</dbReference>
<evidence type="ECO:0000256" key="6">
    <source>
        <dbReference type="ARBA" id="ARBA00023244"/>
    </source>
</evidence>
<dbReference type="AlphaFoldDB" id="A0A1I6PBL6"/>
<comment type="subunit">
    <text evidence="1">Homodimer.</text>
</comment>
<dbReference type="InterPro" id="IPR014777">
    <property type="entry name" value="4pyrrole_Mease_sub1"/>
</dbReference>
<dbReference type="SUPFAM" id="SSF53790">
    <property type="entry name" value="Tetrapyrrole methylase"/>
    <property type="match status" value="1"/>
</dbReference>
<dbReference type="PROSITE" id="PS00839">
    <property type="entry name" value="SUMT_1"/>
    <property type="match status" value="1"/>
</dbReference>
<keyword evidence="4 7" id="KW-0808">Transferase</keyword>
<dbReference type="GO" id="GO:0019354">
    <property type="term" value="P:siroheme biosynthetic process"/>
    <property type="evidence" value="ECO:0007669"/>
    <property type="project" value="InterPro"/>
</dbReference>
<keyword evidence="5" id="KW-0949">S-adenosyl-L-methionine</keyword>
<dbReference type="EC" id="2.1.1.107" evidence="2"/>
<keyword evidence="3 7" id="KW-0489">Methyltransferase</keyword>
<dbReference type="PANTHER" id="PTHR45790">
    <property type="entry name" value="SIROHEME SYNTHASE-RELATED"/>
    <property type="match status" value="1"/>
</dbReference>
<comment type="similarity">
    <text evidence="7">Belongs to the precorrin methyltransferase family.</text>
</comment>
<dbReference type="InterPro" id="IPR014776">
    <property type="entry name" value="4pyrrole_Mease_sub2"/>
</dbReference>
<keyword evidence="11" id="KW-1185">Reference proteome</keyword>
<evidence type="ECO:0000313" key="11">
    <source>
        <dbReference type="Proteomes" id="UP000199199"/>
    </source>
</evidence>
<organism evidence="10 11">
    <name type="scientific">Halostagnicola kamekurae</name>
    <dbReference type="NCBI Taxonomy" id="619731"/>
    <lineage>
        <taxon>Archaea</taxon>
        <taxon>Methanobacteriati</taxon>
        <taxon>Methanobacteriota</taxon>
        <taxon>Stenosarchaea group</taxon>
        <taxon>Halobacteria</taxon>
        <taxon>Halobacteriales</taxon>
        <taxon>Natrialbaceae</taxon>
        <taxon>Halostagnicola</taxon>
    </lineage>
</organism>
<dbReference type="PANTHER" id="PTHR45790:SF3">
    <property type="entry name" value="S-ADENOSYL-L-METHIONINE-DEPENDENT UROPORPHYRINOGEN III METHYLTRANSFERASE, CHLOROPLASTIC"/>
    <property type="match status" value="1"/>
</dbReference>
<evidence type="ECO:0000256" key="5">
    <source>
        <dbReference type="ARBA" id="ARBA00022691"/>
    </source>
</evidence>
<dbReference type="FunFam" id="3.40.1010.10:FF:000001">
    <property type="entry name" value="Siroheme synthase"/>
    <property type="match status" value="1"/>
</dbReference>
<feature type="domain" description="Tetrapyrrole methylase" evidence="9">
    <location>
        <begin position="49"/>
        <end position="259"/>
    </location>
</feature>
<dbReference type="EMBL" id="FOZS01000001">
    <property type="protein sequence ID" value="SFS37602.1"/>
    <property type="molecule type" value="Genomic_DNA"/>
</dbReference>